<accession>A0A967BD88</accession>
<dbReference type="InterPro" id="IPR004027">
    <property type="entry name" value="SEC_C_motif"/>
</dbReference>
<evidence type="ECO:0000313" key="2">
    <source>
        <dbReference type="Proteomes" id="UP000639775"/>
    </source>
</evidence>
<evidence type="ECO:0000313" key="1">
    <source>
        <dbReference type="EMBL" id="NHQ75892.1"/>
    </source>
</evidence>
<dbReference type="InterPro" id="IPR011978">
    <property type="entry name" value="YgfB-like"/>
</dbReference>
<proteinExistence type="predicted"/>
<dbReference type="Pfam" id="PF03695">
    <property type="entry name" value="UPF0149"/>
    <property type="match status" value="1"/>
</dbReference>
<protein>
    <submittedName>
        <fullName evidence="1">UPF0149 family protein</fullName>
    </submittedName>
</protein>
<dbReference type="NCBIfam" id="TIGR02292">
    <property type="entry name" value="ygfB_yecA"/>
    <property type="match status" value="1"/>
</dbReference>
<dbReference type="RefSeq" id="WP_167200056.1">
    <property type="nucleotide sequence ID" value="NZ_JAAORB010000053.1"/>
</dbReference>
<dbReference type="Pfam" id="PF02810">
    <property type="entry name" value="SEC-C"/>
    <property type="match status" value="1"/>
</dbReference>
<name>A0A967BD88_9RHOB</name>
<dbReference type="Proteomes" id="UP000639775">
    <property type="component" value="Unassembled WGS sequence"/>
</dbReference>
<comment type="caution">
    <text evidence="1">The sequence shown here is derived from an EMBL/GenBank/DDBJ whole genome shotgun (WGS) entry which is preliminary data.</text>
</comment>
<dbReference type="AlphaFoldDB" id="A0A967BD88"/>
<dbReference type="SUPFAM" id="SSF101327">
    <property type="entry name" value="YgfB-like"/>
    <property type="match status" value="1"/>
</dbReference>
<sequence length="237" mass="26530">MTTFSNDDLEALEAALDALPQDGLPMSLSKLNGYLTGVLLNPDQIMPSQWVPMIWGDNPSQAFEALQDAEMTINLIMDHYNTIAKMLSDGSQYEAILAFEVNHPDETLWEPWVDGFMKSTVLSPRSWDVLTPGIDEEAYASLEFIFTLDDVANDTPDFPEHQVDEIDRRAPDLIPICVAELNRFSKELRMISAPMAEDVSMDGYMDNVVPFSGKKQGRNEICKCGSGRKYKYCCGAN</sequence>
<organism evidence="1 2">
    <name type="scientific">Roseovarius gahaiensis</name>
    <dbReference type="NCBI Taxonomy" id="2716691"/>
    <lineage>
        <taxon>Bacteria</taxon>
        <taxon>Pseudomonadati</taxon>
        <taxon>Pseudomonadota</taxon>
        <taxon>Alphaproteobacteria</taxon>
        <taxon>Rhodobacterales</taxon>
        <taxon>Roseobacteraceae</taxon>
        <taxon>Roseovarius</taxon>
    </lineage>
</organism>
<dbReference type="EMBL" id="JAAORB010000053">
    <property type="protein sequence ID" value="NHQ75892.1"/>
    <property type="molecule type" value="Genomic_DNA"/>
</dbReference>
<reference evidence="1" key="1">
    <citation type="submission" date="2020-03" db="EMBL/GenBank/DDBJ databases">
        <title>Roseovarius gahaiensis sp. nov., isolated from Gahai Saline Lake, China.</title>
        <authorList>
            <person name="Sun X."/>
        </authorList>
    </citation>
    <scope>NUCLEOTIDE SEQUENCE</scope>
    <source>
        <strain evidence="1">GH877</strain>
    </source>
</reference>
<gene>
    <name evidence="1" type="ORF">HAT86_15690</name>
</gene>
<keyword evidence="2" id="KW-1185">Reference proteome</keyword>
<dbReference type="SUPFAM" id="SSF103642">
    <property type="entry name" value="Sec-C motif"/>
    <property type="match status" value="1"/>
</dbReference>
<dbReference type="InterPro" id="IPR036255">
    <property type="entry name" value="YgfB-like_sf"/>
</dbReference>
<dbReference type="Gene3D" id="3.10.450.50">
    <property type="match status" value="1"/>
</dbReference>
<dbReference type="Gene3D" id="1.20.120.740">
    <property type="entry name" value="YgfB uncharacterised protein family UPF0149, PF03695"/>
    <property type="match status" value="1"/>
</dbReference>